<protein>
    <submittedName>
        <fullName evidence="1">Translocation protein TolB</fullName>
    </submittedName>
</protein>
<sequence length="417" mass="47579">MKEGSGMKKLVFIFLLSILLTIPIHPIVEATSSINVAFVRENDLWLKVGQHEKQITNGEFIRNLKWSYDGGWLAFSKGKEEDELWVYQLENEEMFQIIDNTQAFQWSPKEHKLAFLTNGVLSVSDVNKKDETKIENVAKGVGNFSWQPHGRGFLISSVANLLPTGWTGVELFTVPVDAKLDPKRIKHFYTLPNESDEFFAVTTSPFKWSNDGSWISFIGMPTASLSMDMNTLCVIAADGKAFQQLGKMLYFDDWFKWSPRSNRLAFIEGEGRFAVKNKHLMMNEFPVHQGISLTPEGFVEKGFTWIDGVQIVVSRAKESEWSNDPTERPKPSLYHVNLLTHQQVELTSPGKQKGDYMPLYLTDLGKLAWVQSDETYFGNIYLSDIDGTNQELYVERVGDGNLYEDSFGWSKVISFYQ</sequence>
<accession>A0A4Q0VTZ5</accession>
<dbReference type="AlphaFoldDB" id="A0A4Q0VTZ5"/>
<dbReference type="Proteomes" id="UP000290649">
    <property type="component" value="Unassembled WGS sequence"/>
</dbReference>
<dbReference type="EMBL" id="QOUX01000037">
    <property type="protein sequence ID" value="RXJ00634.1"/>
    <property type="molecule type" value="Genomic_DNA"/>
</dbReference>
<organism evidence="1 2">
    <name type="scientific">Anaerobacillus alkaliphilus</name>
    <dbReference type="NCBI Taxonomy" id="1548597"/>
    <lineage>
        <taxon>Bacteria</taxon>
        <taxon>Bacillati</taxon>
        <taxon>Bacillota</taxon>
        <taxon>Bacilli</taxon>
        <taxon>Bacillales</taxon>
        <taxon>Bacillaceae</taxon>
        <taxon>Anaerobacillus</taxon>
    </lineage>
</organism>
<dbReference type="InterPro" id="IPR011042">
    <property type="entry name" value="6-blade_b-propeller_TolB-like"/>
</dbReference>
<dbReference type="PANTHER" id="PTHR36842">
    <property type="entry name" value="PROTEIN TOLB HOMOLOG"/>
    <property type="match status" value="1"/>
</dbReference>
<evidence type="ECO:0000313" key="1">
    <source>
        <dbReference type="EMBL" id="RXJ00634.1"/>
    </source>
</evidence>
<comment type="caution">
    <text evidence="1">The sequence shown here is derived from an EMBL/GenBank/DDBJ whole genome shotgun (WGS) entry which is preliminary data.</text>
</comment>
<reference evidence="1 2" key="1">
    <citation type="journal article" date="2019" name="Int. J. Syst. Evol. Microbiol.">
        <title>Anaerobacillus alkaliphilus sp. nov., a novel alkaliphilic and moderately halophilic bacterium.</title>
        <authorList>
            <person name="Borsodi A.K."/>
            <person name="Aszalos J.M."/>
            <person name="Bihari P."/>
            <person name="Nagy I."/>
            <person name="Schumann P."/>
            <person name="Sproer C."/>
            <person name="Kovacs A.L."/>
            <person name="Boka K."/>
            <person name="Dobosy P."/>
            <person name="Ovari M."/>
            <person name="Szili-Kovacs T."/>
            <person name="Toth E."/>
        </authorList>
    </citation>
    <scope>NUCLEOTIDE SEQUENCE [LARGE SCALE GENOMIC DNA]</scope>
    <source>
        <strain evidence="1 2">B16-10</strain>
    </source>
</reference>
<name>A0A4Q0VTZ5_9BACI</name>
<proteinExistence type="predicted"/>
<gene>
    <name evidence="1" type="ORF">DS745_11260</name>
</gene>
<keyword evidence="2" id="KW-1185">Reference proteome</keyword>
<dbReference type="Gene3D" id="2.120.10.30">
    <property type="entry name" value="TolB, C-terminal domain"/>
    <property type="match status" value="2"/>
</dbReference>
<dbReference type="PANTHER" id="PTHR36842:SF1">
    <property type="entry name" value="PROTEIN TOLB"/>
    <property type="match status" value="1"/>
</dbReference>
<evidence type="ECO:0000313" key="2">
    <source>
        <dbReference type="Proteomes" id="UP000290649"/>
    </source>
</evidence>
<dbReference type="SUPFAM" id="SSF82171">
    <property type="entry name" value="DPP6 N-terminal domain-like"/>
    <property type="match status" value="1"/>
</dbReference>